<feature type="region of interest" description="Disordered" evidence="1">
    <location>
        <begin position="333"/>
        <end position="353"/>
    </location>
</feature>
<evidence type="ECO:0000256" key="2">
    <source>
        <dbReference type="SAM" id="SignalP"/>
    </source>
</evidence>
<proteinExistence type="predicted"/>
<evidence type="ECO:0000313" key="4">
    <source>
        <dbReference type="Proteomes" id="UP000001399"/>
    </source>
</evidence>
<dbReference type="Proteomes" id="UP000001399">
    <property type="component" value="Chromosome"/>
</dbReference>
<feature type="chain" id="PRO_5003171817" evidence="2">
    <location>
        <begin position="38"/>
        <end position="694"/>
    </location>
</feature>
<name>E3HZL0_RHOVT</name>
<evidence type="ECO:0000313" key="3">
    <source>
        <dbReference type="EMBL" id="ADP71045.1"/>
    </source>
</evidence>
<dbReference type="eggNOG" id="COG1387">
    <property type="taxonomic scope" value="Bacteria"/>
</dbReference>
<reference evidence="4" key="1">
    <citation type="journal article" date="2011" name="J. Bacteriol.">
        <title>Genome sequences of eight morphologically diverse alphaproteobacteria.</title>
        <authorList>
            <consortium name="US DOE Joint Genome Institute"/>
            <person name="Brown P.J."/>
            <person name="Kysela D.T."/>
            <person name="Buechlein A."/>
            <person name="Hemmerich C."/>
            <person name="Brun Y.V."/>
        </authorList>
    </citation>
    <scope>NUCLEOTIDE SEQUENCE [LARGE SCALE GENOMIC DNA]</scope>
    <source>
        <strain evidence="4">ATCC 17100 / ATH 3.1.1 / DSM 162 / LMG 4299</strain>
    </source>
</reference>
<dbReference type="AlphaFoldDB" id="E3HZL0"/>
<dbReference type="EMBL" id="CP002292">
    <property type="protein sequence ID" value="ADP71045.1"/>
    <property type="molecule type" value="Genomic_DNA"/>
</dbReference>
<dbReference type="STRING" id="648757.Rvan_1803"/>
<feature type="signal peptide" evidence="2">
    <location>
        <begin position="1"/>
        <end position="37"/>
    </location>
</feature>
<organism evidence="3 4">
    <name type="scientific">Rhodomicrobium vannielii (strain ATCC 17100 / DSM 162 / LMG 4299 / NCIMB 10020 / ATH 3.1.1)</name>
    <dbReference type="NCBI Taxonomy" id="648757"/>
    <lineage>
        <taxon>Bacteria</taxon>
        <taxon>Pseudomonadati</taxon>
        <taxon>Pseudomonadota</taxon>
        <taxon>Alphaproteobacteria</taxon>
        <taxon>Hyphomicrobiales</taxon>
        <taxon>Hyphomicrobiaceae</taxon>
        <taxon>Rhodomicrobium</taxon>
    </lineage>
</organism>
<keyword evidence="4" id="KW-1185">Reference proteome</keyword>
<dbReference type="HOGENOM" id="CLU_021963_0_0_5"/>
<gene>
    <name evidence="3" type="ordered locus">Rvan_1803</name>
</gene>
<keyword evidence="2" id="KW-0732">Signal</keyword>
<sequence>MGKFGGRLVKKVMLASVSVTALTVAAASLMAPSAVLAGDFNSKYTAAGAYMSGDFHNHTTCADGAVSVKTLATQSMVNLDWFVHTDHGGAYPRDCRFDDFAYDGPDDGQGKLWEDTVGKAAIKGDPAPTTTSNTGHNANGTVRSAQQMWRWQSLQEYQFPDLIERRNALQQPIMAGMEWVVPAHEHTSTAIITGQYAAVPNVNGQAQFEYCFAVNSDDTSGGGGQGWTCEITNADNDKLRTRFGAGKSDQGTGDYNSTLGTKGINIADNGEHVKSTAAVYWMQEKHAGAAYAVPAHLERAGAFVPGQNRGYNIEHLRDWNNAAPDVAFGFESQPGHQAASNRGEYSADRSPNGSAGQFTYGGTGCYAAAESAKPGYDFDGKALTAADFGPNGRFAGIPSNANPTGVTLCKPGVRTMWDAMLSEGRHYWFFASSDWHNRGNFAPFDKYSTQDFWPGEYQKNWTFVRKTSAGPAQDIVNGLRSGNNFVAMGGLIDDMSFKACTANACATMGETLTVNSGADVTVTIAVHDPNGTNLSPYSFNNPALLQLGIKQPINKPMVAQIDLIQGDVHAPYTASANPDAYKDPLAPATTKIAKSWNFPVKAASEWKTVTYVIRSVTANKYIRVRGSNLPAGTPNKRDADGNPLRDDIGSNNIKCSDPACPAHVNGKFEADIEGWSDLSFFANPIFIQIKGSAS</sequence>
<protein>
    <submittedName>
        <fullName evidence="3">Uncharacterized protein</fullName>
    </submittedName>
</protein>
<evidence type="ECO:0000256" key="1">
    <source>
        <dbReference type="SAM" id="MobiDB-lite"/>
    </source>
</evidence>
<dbReference type="KEGG" id="rva:Rvan_1803"/>
<accession>E3HZL0</accession>